<dbReference type="EMBL" id="JAPQKS010000005">
    <property type="protein sequence ID" value="KAJ5226270.1"/>
    <property type="molecule type" value="Genomic_DNA"/>
</dbReference>
<dbReference type="Gene3D" id="3.60.15.10">
    <property type="entry name" value="Ribonuclease Z/Hydroxyacylglutathione hydrolase-like"/>
    <property type="match status" value="1"/>
</dbReference>
<dbReference type="SUPFAM" id="SSF56281">
    <property type="entry name" value="Metallo-hydrolase/oxidoreductase"/>
    <property type="match status" value="1"/>
</dbReference>
<dbReference type="GO" id="GO:1902660">
    <property type="term" value="P:negative regulation of glucose mediated signaling pathway"/>
    <property type="evidence" value="ECO:0007669"/>
    <property type="project" value="TreeGrafter"/>
</dbReference>
<dbReference type="InterPro" id="IPR036866">
    <property type="entry name" value="RibonucZ/Hydroxyglut_hydro"/>
</dbReference>
<dbReference type="PRINTS" id="PR00388">
    <property type="entry name" value="PDIESTERASE2"/>
</dbReference>
<evidence type="ECO:0000313" key="2">
    <source>
        <dbReference type="EMBL" id="KAJ5226270.1"/>
    </source>
</evidence>
<proteinExistence type="predicted"/>
<reference evidence="2" key="1">
    <citation type="submission" date="2022-11" db="EMBL/GenBank/DDBJ databases">
        <authorList>
            <person name="Petersen C."/>
        </authorList>
    </citation>
    <scope>NUCLEOTIDE SEQUENCE</scope>
    <source>
        <strain evidence="2">IBT 19713</strain>
    </source>
</reference>
<feature type="region of interest" description="Disordered" evidence="1">
    <location>
        <begin position="376"/>
        <end position="435"/>
    </location>
</feature>
<organism evidence="2 3">
    <name type="scientific">Penicillium chermesinum</name>
    <dbReference type="NCBI Taxonomy" id="63820"/>
    <lineage>
        <taxon>Eukaryota</taxon>
        <taxon>Fungi</taxon>
        <taxon>Dikarya</taxon>
        <taxon>Ascomycota</taxon>
        <taxon>Pezizomycotina</taxon>
        <taxon>Eurotiomycetes</taxon>
        <taxon>Eurotiomycetidae</taxon>
        <taxon>Eurotiales</taxon>
        <taxon>Aspergillaceae</taxon>
        <taxon>Penicillium</taxon>
    </lineage>
</organism>
<comment type="caution">
    <text evidence="2">The sequence shown here is derived from an EMBL/GenBank/DDBJ whole genome shotgun (WGS) entry which is preliminary data.</text>
</comment>
<accession>A0A9W9NUF6</accession>
<dbReference type="AlphaFoldDB" id="A0A9W9NUF6"/>
<dbReference type="InterPro" id="IPR000396">
    <property type="entry name" value="Pdiesterase2"/>
</dbReference>
<protein>
    <submittedName>
        <fullName evidence="2">Cyclic-AMP phosphodiesterase class-II</fullName>
    </submittedName>
</protein>
<evidence type="ECO:0000313" key="3">
    <source>
        <dbReference type="Proteomes" id="UP001150941"/>
    </source>
</evidence>
<dbReference type="Proteomes" id="UP001150941">
    <property type="component" value="Unassembled WGS sequence"/>
</dbReference>
<reference evidence="2" key="2">
    <citation type="journal article" date="2023" name="IMA Fungus">
        <title>Comparative genomic study of the Penicillium genus elucidates a diverse pangenome and 15 lateral gene transfer events.</title>
        <authorList>
            <person name="Petersen C."/>
            <person name="Sorensen T."/>
            <person name="Nielsen M.R."/>
            <person name="Sondergaard T.E."/>
            <person name="Sorensen J.L."/>
            <person name="Fitzpatrick D.A."/>
            <person name="Frisvad J.C."/>
            <person name="Nielsen K.L."/>
        </authorList>
    </citation>
    <scope>NUCLEOTIDE SEQUENCE</scope>
    <source>
        <strain evidence="2">IBT 19713</strain>
    </source>
</reference>
<dbReference type="GO" id="GO:0006198">
    <property type="term" value="P:cAMP catabolic process"/>
    <property type="evidence" value="ECO:0007669"/>
    <property type="project" value="InterPro"/>
</dbReference>
<sequence length="521" mass="56375">MPRQPKKMATETPVEENMEAKASFHIIVLGPTGGPCEDRVTGILVRSTATDWSPGSVVAVDAGTMLAGIIRLLKKSLPASLDDRTTSPGVLNNGPFKGLRTPDKTPEANAAHFFREIIGALLITHPHLDHISGLAINTPIIEAGHGPKPIAALPSVLSAIKNHVFNDVIWPNLSDEDGGAGLLTYNRLTEGGNPRLGIGDGRGYVRACQGIVTKCLSVSHGQCKQRYHPETATHRRAASTVFHQAEARSALSRARSVDRSEAAFYSPANSPHLHPGEPVSATVESSAFFLRDHDSGNEIIIFGDVEPDSVAFEPRNRRVWETAAPKIAAGKLRAIFIECSYDDSVDDDFLYGHMCPRHLTAELSVLADKVMDHREAAPSDIASSTERKRKRLSGGSRGGTDSPAMSPRTYKRNQSVSGIRSLASRDPRSHPASIDYGFDGADEYSTLGIFADYEAPDPNRWADVDPLPLAGLAVYIIHIKETLTDGPPPGVKIIEELREHGREANLGCRFLLPDPEAAIWV</sequence>
<name>A0A9W9NUF6_9EURO</name>
<dbReference type="OrthoDB" id="258495at2759"/>
<dbReference type="Pfam" id="PF02112">
    <property type="entry name" value="PDEase_II"/>
    <property type="match status" value="1"/>
</dbReference>
<dbReference type="PANTHER" id="PTHR28283">
    <property type="entry name" value="3',5'-CYCLIC-NUCLEOTIDE PHOSPHODIESTERASE 1"/>
    <property type="match status" value="1"/>
</dbReference>
<gene>
    <name evidence="2" type="ORF">N7468_007495</name>
</gene>
<dbReference type="RefSeq" id="XP_058329681.1">
    <property type="nucleotide sequence ID" value="XM_058476791.1"/>
</dbReference>
<dbReference type="PANTHER" id="PTHR28283:SF1">
    <property type="entry name" value="3',5'-CYCLIC-NUCLEOTIDE PHOSPHODIESTERASE 1"/>
    <property type="match status" value="1"/>
</dbReference>
<dbReference type="GO" id="GO:0047555">
    <property type="term" value="F:3',5'-cyclic-GMP phosphodiesterase activity"/>
    <property type="evidence" value="ECO:0007669"/>
    <property type="project" value="TreeGrafter"/>
</dbReference>
<evidence type="ECO:0000256" key="1">
    <source>
        <dbReference type="SAM" id="MobiDB-lite"/>
    </source>
</evidence>
<dbReference type="CDD" id="cd07735">
    <property type="entry name" value="class_II_PDE_MBL-fold"/>
    <property type="match status" value="1"/>
</dbReference>
<dbReference type="GeneID" id="83204094"/>
<dbReference type="GO" id="GO:0004115">
    <property type="term" value="F:3',5'-cyclic-AMP phosphodiesterase activity"/>
    <property type="evidence" value="ECO:0007669"/>
    <property type="project" value="InterPro"/>
</dbReference>
<keyword evidence="3" id="KW-1185">Reference proteome</keyword>